<dbReference type="CDD" id="cd00293">
    <property type="entry name" value="USP-like"/>
    <property type="match status" value="1"/>
</dbReference>
<organism evidence="3 4">
    <name type="scientific">Sinomicrobium pectinilyticum</name>
    <dbReference type="NCBI Taxonomy" id="1084421"/>
    <lineage>
        <taxon>Bacteria</taxon>
        <taxon>Pseudomonadati</taxon>
        <taxon>Bacteroidota</taxon>
        <taxon>Flavobacteriia</taxon>
        <taxon>Flavobacteriales</taxon>
        <taxon>Flavobacteriaceae</taxon>
        <taxon>Sinomicrobium</taxon>
    </lineage>
</organism>
<comment type="similarity">
    <text evidence="1">Belongs to the universal stress protein A family.</text>
</comment>
<dbReference type="RefSeq" id="WP_123214614.1">
    <property type="nucleotide sequence ID" value="NZ_RJTM01000014.1"/>
</dbReference>
<proteinExistence type="inferred from homology"/>
<dbReference type="Pfam" id="PF00582">
    <property type="entry name" value="Usp"/>
    <property type="match status" value="1"/>
</dbReference>
<name>A0A3N0EXU1_SINP1</name>
<feature type="domain" description="UspA" evidence="2">
    <location>
        <begin position="2"/>
        <end position="145"/>
    </location>
</feature>
<sequence>MEKILLPTDFSDNAQNAIEYAFKLFKDSECIFYFLHVLPPTLGERNMDPESVTTEMLAGARALAKEKLEKLVEKTVTGAGGEKHKAEIIIKFDLFTDAVEKIVEDKGIDVVVMGSRGAGGIRDFFIGSSTANLIGNIPCPILAIPKNLEFETIDEIGFATDYTFVYTKKGLEPLFRIARKFSSNIRFYHVEEGREEWSERKEEVKNGIKKVCEGMNTSFFLLTDAPLNMATRLFVESREIDLLCMAAEKDNFLDNLLGKSPVRQMSYHSTTPLLVLHKDTLK</sequence>
<comment type="caution">
    <text evidence="3">The sequence shown here is derived from an EMBL/GenBank/DDBJ whole genome shotgun (WGS) entry which is preliminary data.</text>
</comment>
<dbReference type="InterPro" id="IPR006015">
    <property type="entry name" value="Universal_stress_UspA"/>
</dbReference>
<dbReference type="OrthoDB" id="9788959at2"/>
<dbReference type="PANTHER" id="PTHR46268:SF6">
    <property type="entry name" value="UNIVERSAL STRESS PROTEIN UP12"/>
    <property type="match status" value="1"/>
</dbReference>
<dbReference type="EMBL" id="RJTM01000014">
    <property type="protein sequence ID" value="RNL92666.1"/>
    <property type="molecule type" value="Genomic_DNA"/>
</dbReference>
<accession>A0A3N0EXU1</accession>
<dbReference type="Gene3D" id="3.40.50.12370">
    <property type="match status" value="1"/>
</dbReference>
<evidence type="ECO:0000313" key="4">
    <source>
        <dbReference type="Proteomes" id="UP000267469"/>
    </source>
</evidence>
<evidence type="ECO:0000259" key="2">
    <source>
        <dbReference type="Pfam" id="PF00582"/>
    </source>
</evidence>
<gene>
    <name evidence="3" type="ORF">ED312_03470</name>
</gene>
<dbReference type="PRINTS" id="PR01438">
    <property type="entry name" value="UNVRSLSTRESS"/>
</dbReference>
<dbReference type="Proteomes" id="UP000267469">
    <property type="component" value="Unassembled WGS sequence"/>
</dbReference>
<evidence type="ECO:0000313" key="3">
    <source>
        <dbReference type="EMBL" id="RNL92666.1"/>
    </source>
</evidence>
<dbReference type="InterPro" id="IPR006016">
    <property type="entry name" value="UspA"/>
</dbReference>
<dbReference type="AlphaFoldDB" id="A0A3N0EXU1"/>
<reference evidence="3 4" key="1">
    <citation type="submission" date="2018-10" db="EMBL/GenBank/DDBJ databases">
        <title>Sinomicrobium pectinilyticum sp. nov., a pectinase-producing bacterium isolated from alkaline and saline soil, and emended description of the genus Sinomicrobium.</title>
        <authorList>
            <person name="Cheng B."/>
            <person name="Li C."/>
            <person name="Lai Q."/>
            <person name="Du M."/>
            <person name="Shao Z."/>
            <person name="Xu P."/>
            <person name="Yang C."/>
        </authorList>
    </citation>
    <scope>NUCLEOTIDE SEQUENCE [LARGE SCALE GENOMIC DNA]</scope>
    <source>
        <strain evidence="3 4">5DNS001</strain>
    </source>
</reference>
<evidence type="ECO:0000256" key="1">
    <source>
        <dbReference type="ARBA" id="ARBA00008791"/>
    </source>
</evidence>
<dbReference type="PANTHER" id="PTHR46268">
    <property type="entry name" value="STRESS RESPONSE PROTEIN NHAX"/>
    <property type="match status" value="1"/>
</dbReference>
<protein>
    <recommendedName>
        <fullName evidence="2">UspA domain-containing protein</fullName>
    </recommendedName>
</protein>
<keyword evidence="4" id="KW-1185">Reference proteome</keyword>
<dbReference type="SUPFAM" id="SSF52402">
    <property type="entry name" value="Adenine nucleotide alpha hydrolases-like"/>
    <property type="match status" value="2"/>
</dbReference>